<protein>
    <submittedName>
        <fullName evidence="1">Uncharacterized protein</fullName>
    </submittedName>
</protein>
<gene>
    <name evidence="1" type="ORF">QYE76_042717</name>
</gene>
<evidence type="ECO:0000313" key="1">
    <source>
        <dbReference type="EMBL" id="KAK1681869.1"/>
    </source>
</evidence>
<dbReference type="EMBL" id="JAUUTY010000002">
    <property type="protein sequence ID" value="KAK1681869.1"/>
    <property type="molecule type" value="Genomic_DNA"/>
</dbReference>
<reference evidence="1" key="1">
    <citation type="submission" date="2023-07" db="EMBL/GenBank/DDBJ databases">
        <title>A chromosome-level genome assembly of Lolium multiflorum.</title>
        <authorList>
            <person name="Chen Y."/>
            <person name="Copetti D."/>
            <person name="Kolliker R."/>
            <person name="Studer B."/>
        </authorList>
    </citation>
    <scope>NUCLEOTIDE SEQUENCE</scope>
    <source>
        <strain evidence="1">02402/16</strain>
        <tissue evidence="1">Leaf</tissue>
    </source>
</reference>
<accession>A0AAD8THI0</accession>
<keyword evidence="2" id="KW-1185">Reference proteome</keyword>
<organism evidence="1 2">
    <name type="scientific">Lolium multiflorum</name>
    <name type="common">Italian ryegrass</name>
    <name type="synonym">Lolium perenne subsp. multiflorum</name>
    <dbReference type="NCBI Taxonomy" id="4521"/>
    <lineage>
        <taxon>Eukaryota</taxon>
        <taxon>Viridiplantae</taxon>
        <taxon>Streptophyta</taxon>
        <taxon>Embryophyta</taxon>
        <taxon>Tracheophyta</taxon>
        <taxon>Spermatophyta</taxon>
        <taxon>Magnoliopsida</taxon>
        <taxon>Liliopsida</taxon>
        <taxon>Poales</taxon>
        <taxon>Poaceae</taxon>
        <taxon>BOP clade</taxon>
        <taxon>Pooideae</taxon>
        <taxon>Poodae</taxon>
        <taxon>Poeae</taxon>
        <taxon>Poeae Chloroplast Group 2 (Poeae type)</taxon>
        <taxon>Loliodinae</taxon>
        <taxon>Loliinae</taxon>
        <taxon>Lolium</taxon>
    </lineage>
</organism>
<name>A0AAD8THI0_LOLMU</name>
<comment type="caution">
    <text evidence="1">The sequence shown here is derived from an EMBL/GenBank/DDBJ whole genome shotgun (WGS) entry which is preliminary data.</text>
</comment>
<evidence type="ECO:0000313" key="2">
    <source>
        <dbReference type="Proteomes" id="UP001231189"/>
    </source>
</evidence>
<dbReference type="Proteomes" id="UP001231189">
    <property type="component" value="Unassembled WGS sequence"/>
</dbReference>
<dbReference type="AlphaFoldDB" id="A0AAD8THI0"/>
<proteinExistence type="predicted"/>
<sequence>MPFAAYLGARRPGLVGVLAIDGGYGRSSGILGNALDTVVRPIVERREGRCVEVRRGRHGHGRPCSGRVQGKVVIDIHRTVVDVLEYLGLLWDF</sequence>